<dbReference type="Proteomes" id="UP001165064">
    <property type="component" value="Unassembled WGS sequence"/>
</dbReference>
<gene>
    <name evidence="1" type="ORF">Amon02_000691900</name>
</gene>
<sequence>MVPLPQPRPAAEDPSSSPPPQNPPDTTTSSSSLRLLATVLYDQSNETTTDATNSLINDLTTETGFAIPRSRWLRRGHQSLLERPRRVAVGSLGYNRRHRRRGCLLIKDDAQRFTPELINMLNETSKGIFGRSLPSGVVYPNNDGVVSRLFKTGELDISHAVGFGSSTVSTSTSTSTPAESPSVASTQTTSASASSASASVSAADADAENKKDK</sequence>
<evidence type="ECO:0000313" key="1">
    <source>
        <dbReference type="EMBL" id="GME84546.1"/>
    </source>
</evidence>
<dbReference type="EMBL" id="BSXS01005570">
    <property type="protein sequence ID" value="GME84546.1"/>
    <property type="molecule type" value="Genomic_DNA"/>
</dbReference>
<proteinExistence type="predicted"/>
<name>A0ACB5TA63_AMBMO</name>
<accession>A0ACB5TA63</accession>
<organism evidence="1 2">
    <name type="scientific">Ambrosiozyma monospora</name>
    <name type="common">Yeast</name>
    <name type="synonym">Endomycopsis monosporus</name>
    <dbReference type="NCBI Taxonomy" id="43982"/>
    <lineage>
        <taxon>Eukaryota</taxon>
        <taxon>Fungi</taxon>
        <taxon>Dikarya</taxon>
        <taxon>Ascomycota</taxon>
        <taxon>Saccharomycotina</taxon>
        <taxon>Pichiomycetes</taxon>
        <taxon>Pichiales</taxon>
        <taxon>Pichiaceae</taxon>
        <taxon>Ambrosiozyma</taxon>
    </lineage>
</organism>
<evidence type="ECO:0000313" key="2">
    <source>
        <dbReference type="Proteomes" id="UP001165064"/>
    </source>
</evidence>
<protein>
    <submittedName>
        <fullName evidence="1">Unnamed protein product</fullName>
    </submittedName>
</protein>
<reference evidence="1" key="1">
    <citation type="submission" date="2023-04" db="EMBL/GenBank/DDBJ databases">
        <title>Ambrosiozyma monospora NBRC 10751.</title>
        <authorList>
            <person name="Ichikawa N."/>
            <person name="Sato H."/>
            <person name="Tonouchi N."/>
        </authorList>
    </citation>
    <scope>NUCLEOTIDE SEQUENCE</scope>
    <source>
        <strain evidence="1">NBRC 10751</strain>
    </source>
</reference>
<comment type="caution">
    <text evidence="1">The sequence shown here is derived from an EMBL/GenBank/DDBJ whole genome shotgun (WGS) entry which is preliminary data.</text>
</comment>
<keyword evidence="2" id="KW-1185">Reference proteome</keyword>